<dbReference type="RefSeq" id="WP_066076021.1">
    <property type="nucleotide sequence ID" value="NZ_CP181246.1"/>
</dbReference>
<dbReference type="PANTHER" id="PTHR35894:SF5">
    <property type="entry name" value="MU-LIKE PROPHAGE FLUMU DNA TRANSPOSITION PROTEIN B"/>
    <property type="match status" value="1"/>
</dbReference>
<evidence type="ECO:0000313" key="3">
    <source>
        <dbReference type="Proteomes" id="UP000254651"/>
    </source>
</evidence>
<dbReference type="AlphaFoldDB" id="A0A378UDY7"/>
<dbReference type="Gene3D" id="3.40.50.300">
    <property type="entry name" value="P-loop containing nucleotide triphosphate hydrolases"/>
    <property type="match status" value="1"/>
</dbReference>
<dbReference type="PANTHER" id="PTHR35894">
    <property type="entry name" value="GENERAL SECRETION PATHWAY PROTEIN A-RELATED"/>
    <property type="match status" value="1"/>
</dbReference>
<dbReference type="SUPFAM" id="SSF52540">
    <property type="entry name" value="P-loop containing nucleoside triphosphate hydrolases"/>
    <property type="match status" value="1"/>
</dbReference>
<keyword evidence="3" id="KW-1185">Reference proteome</keyword>
<dbReference type="EMBL" id="UGQS01000001">
    <property type="protein sequence ID" value="STZ75535.1"/>
    <property type="molecule type" value="Genomic_DNA"/>
</dbReference>
<proteinExistence type="predicted"/>
<feature type="domain" description="ORC1/DEAH AAA+ ATPase" evidence="1">
    <location>
        <begin position="95"/>
        <end position="206"/>
    </location>
</feature>
<name>A0A378UDY7_BERDE</name>
<sequence length="301" mass="33359">MDQKLHEQFVEHYQKSGLSQSQLARAVTVAPAAINMYLGKKYQKYGGNLNTIEAKIRDYLERVAANSARAQLHQVFVPTKTARRIHEVMNDVHHDCEVAVIYGQAGLGKTMAVREYCRENPTAILIETNPSYTAQVLMRKIAAAVRVPTSGTLNEVFEAVAERLRDSKRLLVVDEAENLPLRALELLRRLHDETDIGLVLSGMPRLIVNLRGKRGELVQLYSRVSIAVALGDTLPDAELDKIARAALPSADDETVAALVKESGGNTRRLNKLMLGVVRSADKLQMPIQAGIVKKYSTVLIR</sequence>
<dbReference type="InterPro" id="IPR049945">
    <property type="entry name" value="AAA_22"/>
</dbReference>
<dbReference type="GO" id="GO:0003677">
    <property type="term" value="F:DNA binding"/>
    <property type="evidence" value="ECO:0007669"/>
    <property type="project" value="InterPro"/>
</dbReference>
<dbReference type="Proteomes" id="UP000254651">
    <property type="component" value="Unassembled WGS sequence"/>
</dbReference>
<dbReference type="Gene3D" id="1.10.260.40">
    <property type="entry name" value="lambda repressor-like DNA-binding domains"/>
    <property type="match status" value="1"/>
</dbReference>
<dbReference type="InterPro" id="IPR027417">
    <property type="entry name" value="P-loop_NTPase"/>
</dbReference>
<reference evidence="2 3" key="1">
    <citation type="submission" date="2018-06" db="EMBL/GenBank/DDBJ databases">
        <authorList>
            <consortium name="Pathogen Informatics"/>
            <person name="Doyle S."/>
        </authorList>
    </citation>
    <scope>NUCLEOTIDE SEQUENCE [LARGE SCALE GENOMIC DNA]</scope>
    <source>
        <strain evidence="2 3">NCTC10295</strain>
    </source>
</reference>
<dbReference type="GO" id="GO:0016887">
    <property type="term" value="F:ATP hydrolysis activity"/>
    <property type="evidence" value="ECO:0007669"/>
    <property type="project" value="InterPro"/>
</dbReference>
<gene>
    <name evidence="2" type="ORF">NCTC10295_00275</name>
</gene>
<organism evidence="2 3">
    <name type="scientific">Bergeriella denitrificans</name>
    <name type="common">Neisseria denitrificans</name>
    <dbReference type="NCBI Taxonomy" id="494"/>
    <lineage>
        <taxon>Bacteria</taxon>
        <taxon>Pseudomonadati</taxon>
        <taxon>Pseudomonadota</taxon>
        <taxon>Betaproteobacteria</taxon>
        <taxon>Neisseriales</taxon>
        <taxon>Neisseriaceae</taxon>
        <taxon>Bergeriella</taxon>
    </lineage>
</organism>
<dbReference type="InterPro" id="IPR052026">
    <property type="entry name" value="ExeA_AAA_ATPase_DNA-bind"/>
</dbReference>
<dbReference type="InterPro" id="IPR010982">
    <property type="entry name" value="Lambda_DNA-bd_dom_sf"/>
</dbReference>
<protein>
    <submittedName>
        <fullName evidence="2">Phage transposase</fullName>
    </submittedName>
</protein>
<evidence type="ECO:0000313" key="2">
    <source>
        <dbReference type="EMBL" id="STZ75535.1"/>
    </source>
</evidence>
<accession>A0A378UDY7</accession>
<dbReference type="Pfam" id="PF13401">
    <property type="entry name" value="AAA_22"/>
    <property type="match status" value="1"/>
</dbReference>
<evidence type="ECO:0000259" key="1">
    <source>
        <dbReference type="Pfam" id="PF13401"/>
    </source>
</evidence>